<sequence length="161" mass="17469">MQTKDLVVNASPLIALFKSQLADLLPQMFDQIRVPPAVFREVTAYKNDIAAQALPHTSWISQTEAVNISSLVLAWDLGAGESEVLSYAIEHPTFTAMIDDAAARRCPVSCNIPTLGTAGLTVLAKRRGLISSVMEPVQALRNAGLWLSDDLIRLLKQKAGE</sequence>
<dbReference type="AlphaFoldDB" id="A0A8J7AIE3"/>
<name>A0A8J7AIE3_9CYAN</name>
<proteinExistence type="predicted"/>
<dbReference type="EMBL" id="JADEXG010000002">
    <property type="protein sequence ID" value="MBE9075975.1"/>
    <property type="molecule type" value="Genomic_DNA"/>
</dbReference>
<keyword evidence="2" id="KW-1185">Reference proteome</keyword>
<evidence type="ECO:0000313" key="1">
    <source>
        <dbReference type="EMBL" id="MBE9075975.1"/>
    </source>
</evidence>
<dbReference type="PANTHER" id="PTHR39550">
    <property type="entry name" value="SLL0658 PROTEIN"/>
    <property type="match status" value="1"/>
</dbReference>
<dbReference type="Pfam" id="PF11848">
    <property type="entry name" value="DUF3368"/>
    <property type="match status" value="1"/>
</dbReference>
<dbReference type="InterPro" id="IPR021799">
    <property type="entry name" value="PIN-like_prokaryotic"/>
</dbReference>
<dbReference type="RefSeq" id="WP_193904638.1">
    <property type="nucleotide sequence ID" value="NZ_JADEXG010000002.1"/>
</dbReference>
<reference evidence="1" key="1">
    <citation type="submission" date="2020-10" db="EMBL/GenBank/DDBJ databases">
        <authorList>
            <person name="Castelo-Branco R."/>
            <person name="Eusebio N."/>
            <person name="Adriana R."/>
            <person name="Vieira A."/>
            <person name="Brugerolle De Fraissinette N."/>
            <person name="Rezende De Castro R."/>
            <person name="Schneider M.P."/>
            <person name="Vasconcelos V."/>
            <person name="Leao P.N."/>
        </authorList>
    </citation>
    <scope>NUCLEOTIDE SEQUENCE</scope>
    <source>
        <strain evidence="1">LEGE 07310</strain>
    </source>
</reference>
<dbReference type="PANTHER" id="PTHR39550:SF1">
    <property type="entry name" value="SLL0658 PROTEIN"/>
    <property type="match status" value="1"/>
</dbReference>
<comment type="caution">
    <text evidence="1">The sequence shown here is derived from an EMBL/GenBank/DDBJ whole genome shotgun (WGS) entry which is preliminary data.</text>
</comment>
<accession>A0A8J7AIE3</accession>
<organism evidence="1 2">
    <name type="scientific">Vasconcelosia minhoensis LEGE 07310</name>
    <dbReference type="NCBI Taxonomy" id="915328"/>
    <lineage>
        <taxon>Bacteria</taxon>
        <taxon>Bacillati</taxon>
        <taxon>Cyanobacteriota</taxon>
        <taxon>Cyanophyceae</taxon>
        <taxon>Nodosilineales</taxon>
        <taxon>Cymatolegaceae</taxon>
        <taxon>Vasconcelosia</taxon>
        <taxon>Vasconcelosia minhoensis</taxon>
    </lineage>
</organism>
<evidence type="ECO:0000313" key="2">
    <source>
        <dbReference type="Proteomes" id="UP000636505"/>
    </source>
</evidence>
<protein>
    <submittedName>
        <fullName evidence="1">DUF3368 domain-containing protein</fullName>
    </submittedName>
</protein>
<dbReference type="Proteomes" id="UP000636505">
    <property type="component" value="Unassembled WGS sequence"/>
</dbReference>
<gene>
    <name evidence="1" type="ORF">IQ241_01460</name>
</gene>